<dbReference type="RefSeq" id="WP_283757231.1">
    <property type="nucleotide sequence ID" value="NZ_JAQOSQ010000003.1"/>
</dbReference>
<gene>
    <name evidence="2" type="ORF">PMH09_05170</name>
</gene>
<protein>
    <submittedName>
        <fullName evidence="2">Uncharacterized protein</fullName>
    </submittedName>
</protein>
<feature type="transmembrane region" description="Helical" evidence="1">
    <location>
        <begin position="125"/>
        <end position="146"/>
    </location>
</feature>
<dbReference type="EMBL" id="JAQOSQ010000003">
    <property type="protein sequence ID" value="MDJ1182579.1"/>
    <property type="molecule type" value="Genomic_DNA"/>
</dbReference>
<name>A0ABT7BTR1_9CYAN</name>
<sequence>MQFHVWGIVSSFLYFCTWYGFFHQFQLLRDRRQLGLQKYTHHLSAQQFLTSFAACFAIFFLGLTRPEFNHYLVWPRLGALFLMIAVLWEIHLDRRSHFSIVSVIATAIALSIGVVLMMLRPLPFAISISADLLAVAIAAILAYGILHQIRLFATVPNIPLSGTLLLSLVVKDFATVGFGLTMPLEVAWSLLLLNGSSFILKSYLLIQVSRASISKNR</sequence>
<feature type="transmembrane region" description="Helical" evidence="1">
    <location>
        <begin position="158"/>
        <end position="180"/>
    </location>
</feature>
<keyword evidence="3" id="KW-1185">Reference proteome</keyword>
<feature type="transmembrane region" description="Helical" evidence="1">
    <location>
        <begin position="100"/>
        <end position="119"/>
    </location>
</feature>
<organism evidence="2 3">
    <name type="scientific">Roseofilum casamattae BLCC-M143</name>
    <dbReference type="NCBI Taxonomy" id="3022442"/>
    <lineage>
        <taxon>Bacteria</taxon>
        <taxon>Bacillati</taxon>
        <taxon>Cyanobacteriota</taxon>
        <taxon>Cyanophyceae</taxon>
        <taxon>Desertifilales</taxon>
        <taxon>Desertifilaceae</taxon>
        <taxon>Roseofilum</taxon>
        <taxon>Roseofilum casamattae</taxon>
    </lineage>
</organism>
<evidence type="ECO:0000256" key="1">
    <source>
        <dbReference type="SAM" id="Phobius"/>
    </source>
</evidence>
<feature type="transmembrane region" description="Helical" evidence="1">
    <location>
        <begin position="186"/>
        <end position="206"/>
    </location>
</feature>
<feature type="transmembrane region" description="Helical" evidence="1">
    <location>
        <begin position="6"/>
        <end position="22"/>
    </location>
</feature>
<proteinExistence type="predicted"/>
<evidence type="ECO:0000313" key="2">
    <source>
        <dbReference type="EMBL" id="MDJ1182579.1"/>
    </source>
</evidence>
<keyword evidence="1" id="KW-0812">Transmembrane</keyword>
<evidence type="ECO:0000313" key="3">
    <source>
        <dbReference type="Proteomes" id="UP001232992"/>
    </source>
</evidence>
<keyword evidence="1" id="KW-0472">Membrane</keyword>
<feature type="transmembrane region" description="Helical" evidence="1">
    <location>
        <begin position="68"/>
        <end position="88"/>
    </location>
</feature>
<comment type="caution">
    <text evidence="2">The sequence shown here is derived from an EMBL/GenBank/DDBJ whole genome shotgun (WGS) entry which is preliminary data.</text>
</comment>
<accession>A0ABT7BTR1</accession>
<reference evidence="2 3" key="1">
    <citation type="submission" date="2023-01" db="EMBL/GenBank/DDBJ databases">
        <title>Novel diversity within Roseofilum (Cyanobacteria; Desertifilaceae) from marine benthic mats with descriptions of four novel species.</title>
        <authorList>
            <person name="Wang Y."/>
            <person name="Berthold D.E."/>
            <person name="Hu J."/>
            <person name="Lefler F.W."/>
            <person name="Laughinghouse H.D. IV."/>
        </authorList>
    </citation>
    <scope>NUCLEOTIDE SEQUENCE [LARGE SCALE GENOMIC DNA]</scope>
    <source>
        <strain evidence="2 3">BLCC-M143</strain>
    </source>
</reference>
<dbReference type="Proteomes" id="UP001232992">
    <property type="component" value="Unassembled WGS sequence"/>
</dbReference>
<keyword evidence="1" id="KW-1133">Transmembrane helix</keyword>
<feature type="transmembrane region" description="Helical" evidence="1">
    <location>
        <begin position="43"/>
        <end position="62"/>
    </location>
</feature>